<evidence type="ECO:0000256" key="3">
    <source>
        <dbReference type="SAM" id="Phobius"/>
    </source>
</evidence>
<feature type="region of interest" description="Disordered" evidence="2">
    <location>
        <begin position="1"/>
        <end position="38"/>
    </location>
</feature>
<feature type="compositionally biased region" description="Acidic residues" evidence="2">
    <location>
        <begin position="1"/>
        <end position="11"/>
    </location>
</feature>
<feature type="compositionally biased region" description="Low complexity" evidence="2">
    <location>
        <begin position="12"/>
        <end position="38"/>
    </location>
</feature>
<proteinExistence type="predicted"/>
<feature type="transmembrane region" description="Helical" evidence="3">
    <location>
        <begin position="80"/>
        <end position="99"/>
    </location>
</feature>
<dbReference type="AlphaFoldDB" id="A0A6J7I8V4"/>
<dbReference type="EMBL" id="CAFBMK010000139">
    <property type="protein sequence ID" value="CAB4927081.1"/>
    <property type="molecule type" value="Genomic_DNA"/>
</dbReference>
<protein>
    <submittedName>
        <fullName evidence="4">Unannotated protein</fullName>
    </submittedName>
</protein>
<name>A0A6J7I8V4_9ZZZZ</name>
<evidence type="ECO:0000313" key="4">
    <source>
        <dbReference type="EMBL" id="CAB4927081.1"/>
    </source>
</evidence>
<organism evidence="4">
    <name type="scientific">freshwater metagenome</name>
    <dbReference type="NCBI Taxonomy" id="449393"/>
    <lineage>
        <taxon>unclassified sequences</taxon>
        <taxon>metagenomes</taxon>
        <taxon>ecological metagenomes</taxon>
    </lineage>
</organism>
<sequence>MTDEQPDDATPEDGTTPGPDDATPTDPARTAPADATSAPDRLCRRCSTVTATSGEYCPHCGASYVRRGRLRRISRRTRRIAAAVLVLVLAVGGGTAFVLQRQADDRTERRARAQRALERVEARARQSRADAAATKAAAEEDAAAEELRLQRRLRTLTVRDLRKSVTKDARAKAAEGLLDDRARSTDCENTDGNEDDLEETSAEYSCIAVTDVDADGSSRGYRFTARVDFEEGSYTWRLGGD</sequence>
<gene>
    <name evidence="4" type="ORF">UFOPK3564_02159</name>
</gene>
<keyword evidence="1" id="KW-0175">Coiled coil</keyword>
<reference evidence="4" key="1">
    <citation type="submission" date="2020-05" db="EMBL/GenBank/DDBJ databases">
        <authorList>
            <person name="Chiriac C."/>
            <person name="Salcher M."/>
            <person name="Ghai R."/>
            <person name="Kavagutti S V."/>
        </authorList>
    </citation>
    <scope>NUCLEOTIDE SEQUENCE</scope>
</reference>
<feature type="coiled-coil region" evidence="1">
    <location>
        <begin position="103"/>
        <end position="137"/>
    </location>
</feature>
<accession>A0A6J7I8V4</accession>
<keyword evidence="3" id="KW-0472">Membrane</keyword>
<evidence type="ECO:0000256" key="2">
    <source>
        <dbReference type="SAM" id="MobiDB-lite"/>
    </source>
</evidence>
<evidence type="ECO:0000256" key="1">
    <source>
        <dbReference type="SAM" id="Coils"/>
    </source>
</evidence>
<keyword evidence="3" id="KW-0812">Transmembrane</keyword>
<keyword evidence="3" id="KW-1133">Transmembrane helix</keyword>